<organism evidence="1">
    <name type="scientific">marine sediment metagenome</name>
    <dbReference type="NCBI Taxonomy" id="412755"/>
    <lineage>
        <taxon>unclassified sequences</taxon>
        <taxon>metagenomes</taxon>
        <taxon>ecological metagenomes</taxon>
    </lineage>
</organism>
<name>A0A0F9KTN6_9ZZZZ</name>
<dbReference type="Gene3D" id="3.40.50.1000">
    <property type="entry name" value="HAD superfamily/HAD-like"/>
    <property type="match status" value="1"/>
</dbReference>
<proteinExistence type="predicted"/>
<comment type="caution">
    <text evidence="1">The sequence shown here is derived from an EMBL/GenBank/DDBJ whole genome shotgun (WGS) entry which is preliminary data.</text>
</comment>
<evidence type="ECO:0008006" key="2">
    <source>
        <dbReference type="Google" id="ProtNLM"/>
    </source>
</evidence>
<dbReference type="EMBL" id="LAZR01007466">
    <property type="protein sequence ID" value="KKM85083.1"/>
    <property type="molecule type" value="Genomic_DNA"/>
</dbReference>
<dbReference type="AlphaFoldDB" id="A0A0F9KTN6"/>
<reference evidence="1" key="1">
    <citation type="journal article" date="2015" name="Nature">
        <title>Complex archaea that bridge the gap between prokaryotes and eukaryotes.</title>
        <authorList>
            <person name="Spang A."/>
            <person name="Saw J.H."/>
            <person name="Jorgensen S.L."/>
            <person name="Zaremba-Niedzwiedzka K."/>
            <person name="Martijn J."/>
            <person name="Lind A.E."/>
            <person name="van Eijk R."/>
            <person name="Schleper C."/>
            <person name="Guy L."/>
            <person name="Ettema T.J."/>
        </authorList>
    </citation>
    <scope>NUCLEOTIDE SEQUENCE</scope>
</reference>
<accession>A0A0F9KTN6</accession>
<dbReference type="SUPFAM" id="SSF56784">
    <property type="entry name" value="HAD-like"/>
    <property type="match status" value="1"/>
</dbReference>
<protein>
    <recommendedName>
        <fullName evidence="2">Polynucleotide kinase</fullName>
    </recommendedName>
</protein>
<gene>
    <name evidence="1" type="ORF">LCGC14_1292640</name>
</gene>
<evidence type="ECO:0000313" key="1">
    <source>
        <dbReference type="EMBL" id="KKM85083.1"/>
    </source>
</evidence>
<dbReference type="InterPro" id="IPR023214">
    <property type="entry name" value="HAD_sf"/>
</dbReference>
<sequence length="117" mass="13267">MKTIFCDIDGIIFKHFLNIDEIISLDPLKSLLPGVKEKFREWNAQGHKIILVTGRPSSLRDITQHQIQQAGLFYHSLIMDLPRGDRVIINDRKRNSQISTAIGISPPRDEGLIHANA</sequence>
<dbReference type="InterPro" id="IPR036412">
    <property type="entry name" value="HAD-like_sf"/>
</dbReference>